<reference evidence="2" key="1">
    <citation type="submission" date="2018-06" db="EMBL/GenBank/DDBJ databases">
        <authorList>
            <person name="Zhirakovskaya E."/>
        </authorList>
    </citation>
    <scope>NUCLEOTIDE SEQUENCE</scope>
</reference>
<feature type="transmembrane region" description="Helical" evidence="1">
    <location>
        <begin position="151"/>
        <end position="170"/>
    </location>
</feature>
<evidence type="ECO:0000313" key="2">
    <source>
        <dbReference type="EMBL" id="VAW91384.1"/>
    </source>
</evidence>
<keyword evidence="1" id="KW-0812">Transmembrane</keyword>
<evidence type="ECO:0000256" key="1">
    <source>
        <dbReference type="SAM" id="Phobius"/>
    </source>
</evidence>
<gene>
    <name evidence="2" type="ORF">MNBD_GAMMA21-882</name>
</gene>
<keyword evidence="1" id="KW-1133">Transmembrane helix</keyword>
<evidence type="ECO:0008006" key="3">
    <source>
        <dbReference type="Google" id="ProtNLM"/>
    </source>
</evidence>
<name>A0A3B1AC56_9ZZZZ</name>
<protein>
    <recommendedName>
        <fullName evidence="3">YtkA-like domain-containing protein</fullName>
    </recommendedName>
</protein>
<accession>A0A3B1AC56</accession>
<keyword evidence="1" id="KW-0472">Membrane</keyword>
<sequence>MTKLILLMLFLSATNLTYAHHVLGRPSYSLSADSNTPPSMQVETQIGEYYVTYMAFPAFPKPNEQGRVNLYASRIDNGATYQGEVTFKVRDDSWFSDKEEVIGTQKIDDGVYRQGFIFKEEGNYIIVAEFESGGEPYIIDFPLRIGEPTPVGPIGVAVLIILIVLVGVNVTQRKRVQRVKASQHHRDNRDSPDDEL</sequence>
<dbReference type="EMBL" id="UOFR01000011">
    <property type="protein sequence ID" value="VAW91384.1"/>
    <property type="molecule type" value="Genomic_DNA"/>
</dbReference>
<proteinExistence type="predicted"/>
<dbReference type="AlphaFoldDB" id="A0A3B1AC56"/>
<organism evidence="2">
    <name type="scientific">hydrothermal vent metagenome</name>
    <dbReference type="NCBI Taxonomy" id="652676"/>
    <lineage>
        <taxon>unclassified sequences</taxon>
        <taxon>metagenomes</taxon>
        <taxon>ecological metagenomes</taxon>
    </lineage>
</organism>